<evidence type="ECO:0000256" key="3">
    <source>
        <dbReference type="ARBA" id="ARBA00022605"/>
    </source>
</evidence>
<gene>
    <name evidence="15 18" type="primary">ilvD</name>
    <name evidence="18" type="ORF">H8J70_06175</name>
</gene>
<feature type="binding site" evidence="15">
    <location>
        <position position="450"/>
    </location>
    <ligand>
        <name>Mg(2+)</name>
        <dbReference type="ChEBI" id="CHEBI:18420"/>
    </ligand>
</feature>
<feature type="domain" description="Dihydroxy-acid/6-phosphogluconate dehydratase C-terminal" evidence="17">
    <location>
        <begin position="366"/>
        <end position="557"/>
    </location>
</feature>
<dbReference type="InterPro" id="IPR037237">
    <property type="entry name" value="IlvD/EDD_N"/>
</dbReference>
<evidence type="ECO:0000256" key="2">
    <source>
        <dbReference type="ARBA" id="ARBA00006486"/>
    </source>
</evidence>
<dbReference type="InterPro" id="IPR004404">
    <property type="entry name" value="DihydroxyA_deHydtase"/>
</dbReference>
<evidence type="ECO:0000313" key="19">
    <source>
        <dbReference type="Proteomes" id="UP000606870"/>
    </source>
</evidence>
<comment type="similarity">
    <text evidence="2 15">Belongs to the IlvD/Edd family.</text>
</comment>
<keyword evidence="10 15" id="KW-0100">Branched-chain amino acid biosynthesis</keyword>
<feature type="binding site" evidence="15">
    <location>
        <position position="82"/>
    </location>
    <ligand>
        <name>Mg(2+)</name>
        <dbReference type="ChEBI" id="CHEBI:18420"/>
    </ligand>
</feature>
<evidence type="ECO:0000256" key="1">
    <source>
        <dbReference type="ARBA" id="ARBA00001946"/>
    </source>
</evidence>
<evidence type="ECO:0000256" key="10">
    <source>
        <dbReference type="ARBA" id="ARBA00023304"/>
    </source>
</evidence>
<evidence type="ECO:0000256" key="5">
    <source>
        <dbReference type="ARBA" id="ARBA00022723"/>
    </source>
</evidence>
<keyword evidence="5 15" id="KW-0479">Metal-binding</keyword>
<dbReference type="InterPro" id="IPR042096">
    <property type="entry name" value="Dihydro-acid_dehy_C"/>
</dbReference>
<comment type="caution">
    <text evidence="15">Lacks conserved residue(s) required for the propagation of feature annotation.</text>
</comment>
<evidence type="ECO:0000256" key="13">
    <source>
        <dbReference type="ARBA" id="ARBA00029437"/>
    </source>
</evidence>
<evidence type="ECO:0000256" key="11">
    <source>
        <dbReference type="ARBA" id="ARBA00029304"/>
    </source>
</evidence>
<comment type="subunit">
    <text evidence="15">Homodimer.</text>
</comment>
<proteinExistence type="inferred from homology"/>
<evidence type="ECO:0000256" key="12">
    <source>
        <dbReference type="ARBA" id="ARBA00029436"/>
    </source>
</evidence>
<protein>
    <recommendedName>
        <fullName evidence="14 15">Dihydroxy-acid dehydratase</fullName>
        <shortName evidence="15">DAD</shortName>
        <ecNumber evidence="14 15">4.2.1.9</ecNumber>
    </recommendedName>
</protein>
<keyword evidence="9 15" id="KW-0456">Lyase</keyword>
<comment type="cofactor">
    <cofactor evidence="1 15">
        <name>Mg(2+)</name>
        <dbReference type="ChEBI" id="CHEBI:18420"/>
    </cofactor>
</comment>
<keyword evidence="3 15" id="KW-0028">Amino-acid biosynthesis</keyword>
<dbReference type="SUPFAM" id="SSF143975">
    <property type="entry name" value="IlvD/EDD N-terminal domain-like"/>
    <property type="match status" value="1"/>
</dbReference>
<dbReference type="GO" id="GO:0004160">
    <property type="term" value="F:dihydroxy-acid dehydratase activity"/>
    <property type="evidence" value="ECO:0007669"/>
    <property type="project" value="UniProtKB-EC"/>
</dbReference>
<feature type="binding site" description="via carbamate group" evidence="15">
    <location>
        <position position="125"/>
    </location>
    <ligand>
        <name>Mg(2+)</name>
        <dbReference type="ChEBI" id="CHEBI:18420"/>
    </ligand>
</feature>
<evidence type="ECO:0000256" key="7">
    <source>
        <dbReference type="ARBA" id="ARBA00023004"/>
    </source>
</evidence>
<dbReference type="InterPro" id="IPR000581">
    <property type="entry name" value="ILV_EDD_N"/>
</dbReference>
<reference evidence="18 19" key="1">
    <citation type="submission" date="2020-08" db="EMBL/GenBank/DDBJ databases">
        <authorList>
            <person name="Liu C."/>
            <person name="Sun Q."/>
        </authorList>
    </citation>
    <scope>NUCLEOTIDE SEQUENCE [LARGE SCALE GENOMIC DNA]</scope>
    <source>
        <strain evidence="18 19">NSJ-59</strain>
    </source>
</reference>
<feature type="modified residue" description="N6-carboxylysine" evidence="15">
    <location>
        <position position="125"/>
    </location>
</feature>
<comment type="pathway">
    <text evidence="13 15">Amino-acid biosynthesis; L-isoleucine biosynthesis; L-isoleucine from 2-oxobutanoate: step 3/4.</text>
</comment>
<evidence type="ECO:0000256" key="8">
    <source>
        <dbReference type="ARBA" id="ARBA00023014"/>
    </source>
</evidence>
<evidence type="ECO:0000256" key="4">
    <source>
        <dbReference type="ARBA" id="ARBA00022714"/>
    </source>
</evidence>
<dbReference type="PROSITE" id="PS00886">
    <property type="entry name" value="ILVD_EDD_1"/>
    <property type="match status" value="1"/>
</dbReference>
<keyword evidence="19" id="KW-1185">Reference proteome</keyword>
<dbReference type="EMBL" id="JACOGK010000015">
    <property type="protein sequence ID" value="MBC3536831.1"/>
    <property type="molecule type" value="Genomic_DNA"/>
</dbReference>
<dbReference type="PANTHER" id="PTHR43661:SF3">
    <property type="entry name" value="D-XYLONATE DEHYDRATASE YAGF-RELATED"/>
    <property type="match status" value="1"/>
</dbReference>
<evidence type="ECO:0000259" key="17">
    <source>
        <dbReference type="Pfam" id="PF24877"/>
    </source>
</evidence>
<dbReference type="InterPro" id="IPR056740">
    <property type="entry name" value="ILV_EDD_C"/>
</dbReference>
<feature type="domain" description="Dihydroxy-acid/6-phosphogluconate dehydratase N-terminal" evidence="16">
    <location>
        <begin position="35"/>
        <end position="353"/>
    </location>
</feature>
<dbReference type="EC" id="4.2.1.9" evidence="14 15"/>
<comment type="pathway">
    <text evidence="12 15">Amino-acid biosynthesis; L-valine biosynthesis; L-valine from pyruvate: step 3/4.</text>
</comment>
<comment type="function">
    <text evidence="15">Functions in the biosynthesis of branched-chain amino acids. Catalyzes the dehydration of (2R,3R)-2,3-dihydroxy-3-methylpentanoate (2,3-dihydroxy-3-methylvalerate) into 2-oxo-3-methylpentanoate (2-oxo-3-methylvalerate) and of (2R)-2,3-dihydroxy-3-methylbutanoate (2,3-dihydroxyisovalerate) into 2-oxo-3-methylbutanoate (2-oxoisovalerate), the penultimate precursor to L-isoleucine and L-valine, respectively.</text>
</comment>
<keyword evidence="4 15" id="KW-0001">2Fe-2S</keyword>
<dbReference type="HAMAP" id="MF_00012">
    <property type="entry name" value="IlvD"/>
    <property type="match status" value="1"/>
</dbReference>
<feature type="binding site" evidence="15">
    <location>
        <position position="124"/>
    </location>
    <ligand>
        <name>Mg(2+)</name>
        <dbReference type="ChEBI" id="CHEBI:18420"/>
    </ligand>
</feature>
<evidence type="ECO:0000256" key="14">
    <source>
        <dbReference type="ARBA" id="ARBA00029490"/>
    </source>
</evidence>
<dbReference type="PANTHER" id="PTHR43661">
    <property type="entry name" value="D-XYLONATE DEHYDRATASE"/>
    <property type="match status" value="1"/>
</dbReference>
<evidence type="ECO:0000256" key="15">
    <source>
        <dbReference type="HAMAP-Rule" id="MF_00012"/>
    </source>
</evidence>
<accession>A0ABR6VI00</accession>
<organism evidence="18 19">
    <name type="scientific">Megasphaera hominis</name>
    <dbReference type="NCBI Taxonomy" id="159836"/>
    <lineage>
        <taxon>Bacteria</taxon>
        <taxon>Bacillati</taxon>
        <taxon>Bacillota</taxon>
        <taxon>Negativicutes</taxon>
        <taxon>Veillonellales</taxon>
        <taxon>Veillonellaceae</taxon>
        <taxon>Megasphaera</taxon>
    </lineage>
</organism>
<dbReference type="InterPro" id="IPR020558">
    <property type="entry name" value="DiOHA_6PGluconate_deHydtase_CS"/>
</dbReference>
<keyword evidence="7 15" id="KW-0408">Iron</keyword>
<comment type="catalytic activity">
    <reaction evidence="11">
        <text>(2R)-2,3-dihydroxy-3-methylbutanoate = 3-methyl-2-oxobutanoate + H2O</text>
        <dbReference type="Rhea" id="RHEA:24809"/>
        <dbReference type="ChEBI" id="CHEBI:11851"/>
        <dbReference type="ChEBI" id="CHEBI:15377"/>
        <dbReference type="ChEBI" id="CHEBI:49072"/>
        <dbReference type="EC" id="4.2.1.9"/>
    </reaction>
    <physiologicalReaction direction="left-to-right" evidence="11">
        <dbReference type="Rhea" id="RHEA:24810"/>
    </physiologicalReaction>
</comment>
<dbReference type="NCBIfam" id="NF002068">
    <property type="entry name" value="PRK00911.1"/>
    <property type="match status" value="1"/>
</dbReference>
<keyword evidence="6 15" id="KW-0460">Magnesium</keyword>
<dbReference type="Gene3D" id="3.50.30.80">
    <property type="entry name" value="IlvD/EDD C-terminal domain-like"/>
    <property type="match status" value="1"/>
</dbReference>
<feature type="active site" description="Proton acceptor" evidence="15">
    <location>
        <position position="476"/>
    </location>
</feature>
<evidence type="ECO:0000256" key="9">
    <source>
        <dbReference type="ARBA" id="ARBA00023239"/>
    </source>
</evidence>
<name>A0ABR6VI00_9FIRM</name>
<dbReference type="SUPFAM" id="SSF52016">
    <property type="entry name" value="LeuD/IlvD-like"/>
    <property type="match status" value="1"/>
</dbReference>
<dbReference type="Pfam" id="PF24877">
    <property type="entry name" value="ILV_EDD_C"/>
    <property type="match status" value="1"/>
</dbReference>
<keyword evidence="8 15" id="KW-0411">Iron-sulfur</keyword>
<dbReference type="Proteomes" id="UP000606870">
    <property type="component" value="Unassembled WGS sequence"/>
</dbReference>
<dbReference type="NCBIfam" id="TIGR00110">
    <property type="entry name" value="ilvD"/>
    <property type="match status" value="1"/>
</dbReference>
<comment type="cofactor">
    <cofactor evidence="15">
        <name>[2Fe-2S] cluster</name>
        <dbReference type="ChEBI" id="CHEBI:190135"/>
    </cofactor>
    <text evidence="15">Binds 1 [2Fe-2S] cluster per subunit. This cluster acts as a Lewis acid cofactor.</text>
</comment>
<comment type="caution">
    <text evidence="18">The sequence shown here is derived from an EMBL/GenBank/DDBJ whole genome shotgun (WGS) entry which is preliminary data.</text>
</comment>
<sequence>MTLMYRSKEILGRPEWSFNRSVFKSIGYSDDDLERPLIGIANSWNELVPGHYNLRQISEAVKKGIYRAGGTACEFGVIAGCDGTAQGHAGMHYILPSRDLIANDIETMVEIHRLDAVVLLGSCDKIVPGMLLAAARLDIPVIFMGGGPMLGGKKFDGRKSDLTSMSEGLGMLKAGKIDETTFNSMEEVCGPTCGSCSFYGSANTMNCVAEAMGLSLPGVALIPAVYADRTRAAEQTGEAIVNLTRQGITSHKILTKEAIENGIRVLMATGGSTNGVLHLTAMAHELGIDHEEMLKTFDTLSASTPLVAKVNPASEYDMEDFYKAGGIPKVMTEILPLLHADCITVTGGTVKENLEHYIYKYEFDPNVIKTMAEPFESRKGLAILRGNLAPETGVTKPAAIDPSIMTFTGSAKCYDSEEAAEEAILNGEIVAGDVVVIRYEGPKGGPGMREMFKAMKYLYGRGLAKSTALVTDGRFSGTNNGCFVGHISPEAADGGPIALVENGDKITIDIPNNQLTLHVSDEELQKRREKWVRPTPKFTHGWLGLYSRIAKSAATGAILDLNDSDN</sequence>
<dbReference type="Pfam" id="PF00920">
    <property type="entry name" value="ILVD_EDD_N"/>
    <property type="match status" value="1"/>
</dbReference>
<evidence type="ECO:0000313" key="18">
    <source>
        <dbReference type="EMBL" id="MBC3536831.1"/>
    </source>
</evidence>
<evidence type="ECO:0000259" key="16">
    <source>
        <dbReference type="Pfam" id="PF00920"/>
    </source>
</evidence>
<comment type="catalytic activity">
    <reaction evidence="15">
        <text>(2R,3R)-2,3-dihydroxy-3-methylpentanoate = (S)-3-methyl-2-oxopentanoate + H2O</text>
        <dbReference type="Rhea" id="RHEA:27694"/>
        <dbReference type="ChEBI" id="CHEBI:15377"/>
        <dbReference type="ChEBI" id="CHEBI:35146"/>
        <dbReference type="ChEBI" id="CHEBI:49258"/>
        <dbReference type="EC" id="4.2.1.9"/>
    </reaction>
</comment>
<evidence type="ECO:0000256" key="6">
    <source>
        <dbReference type="ARBA" id="ARBA00022842"/>
    </source>
</evidence>